<dbReference type="PROSITE" id="PS50885">
    <property type="entry name" value="HAMP"/>
    <property type="match status" value="1"/>
</dbReference>
<name>A0A7W5GD66_9BACL</name>
<keyword evidence="2" id="KW-1003">Cell membrane</keyword>
<feature type="transmembrane region" description="Helical" evidence="7">
    <location>
        <begin position="308"/>
        <end position="331"/>
    </location>
</feature>
<keyword evidence="5 9" id="KW-0418">Kinase</keyword>
<feature type="domain" description="HAMP" evidence="8">
    <location>
        <begin position="332"/>
        <end position="386"/>
    </location>
</feature>
<evidence type="ECO:0000256" key="6">
    <source>
        <dbReference type="ARBA" id="ARBA00023136"/>
    </source>
</evidence>
<dbReference type="AlphaFoldDB" id="A0A7W5GD66"/>
<dbReference type="EC" id="2.7.13.3" evidence="9"/>
<reference evidence="9 10" key="1">
    <citation type="submission" date="2020-08" db="EMBL/GenBank/DDBJ databases">
        <title>Genomic Encyclopedia of Type Strains, Phase III (KMG-III): the genomes of soil and plant-associated and newly described type strains.</title>
        <authorList>
            <person name="Whitman W."/>
        </authorList>
    </citation>
    <scope>NUCLEOTIDE SEQUENCE [LARGE SCALE GENOMIC DNA]</scope>
    <source>
        <strain evidence="9 10">CECT 8234</strain>
    </source>
</reference>
<dbReference type="RefSeq" id="WP_183569523.1">
    <property type="nucleotide sequence ID" value="NZ_CBCSLB010000020.1"/>
</dbReference>
<dbReference type="PANTHER" id="PTHR34220:SF7">
    <property type="entry name" value="SENSOR HISTIDINE KINASE YPDA"/>
    <property type="match status" value="1"/>
</dbReference>
<gene>
    <name evidence="9" type="ORF">FHS16_005230</name>
</gene>
<organism evidence="9 10">
    <name type="scientific">Paenibacillus endophyticus</name>
    <dbReference type="NCBI Taxonomy" id="1294268"/>
    <lineage>
        <taxon>Bacteria</taxon>
        <taxon>Bacillati</taxon>
        <taxon>Bacillota</taxon>
        <taxon>Bacilli</taxon>
        <taxon>Bacillales</taxon>
        <taxon>Paenibacillaceae</taxon>
        <taxon>Paenibacillus</taxon>
    </lineage>
</organism>
<keyword evidence="3" id="KW-0597">Phosphoprotein</keyword>
<keyword evidence="7" id="KW-0812">Transmembrane</keyword>
<keyword evidence="6 7" id="KW-0472">Membrane</keyword>
<dbReference type="Pfam" id="PF02518">
    <property type="entry name" value="HATPase_c"/>
    <property type="match status" value="1"/>
</dbReference>
<dbReference type="CDD" id="cd06225">
    <property type="entry name" value="HAMP"/>
    <property type="match status" value="1"/>
</dbReference>
<evidence type="ECO:0000256" key="2">
    <source>
        <dbReference type="ARBA" id="ARBA00022475"/>
    </source>
</evidence>
<dbReference type="InterPro" id="IPR036890">
    <property type="entry name" value="HATPase_C_sf"/>
</dbReference>
<dbReference type="InterPro" id="IPR003594">
    <property type="entry name" value="HATPase_dom"/>
</dbReference>
<dbReference type="InterPro" id="IPR050640">
    <property type="entry name" value="Bact_2-comp_sensor_kinase"/>
</dbReference>
<protein>
    <submittedName>
        <fullName evidence="9">Two-component system sensor histidine kinase YesM</fullName>
        <ecNumber evidence="9">2.7.13.3</ecNumber>
    </submittedName>
</protein>
<evidence type="ECO:0000256" key="5">
    <source>
        <dbReference type="ARBA" id="ARBA00022777"/>
    </source>
</evidence>
<evidence type="ECO:0000256" key="7">
    <source>
        <dbReference type="SAM" id="Phobius"/>
    </source>
</evidence>
<evidence type="ECO:0000256" key="4">
    <source>
        <dbReference type="ARBA" id="ARBA00022679"/>
    </source>
</evidence>
<dbReference type="GO" id="GO:0005886">
    <property type="term" value="C:plasma membrane"/>
    <property type="evidence" value="ECO:0007669"/>
    <property type="project" value="UniProtKB-SubCell"/>
</dbReference>
<keyword evidence="7" id="KW-1133">Transmembrane helix</keyword>
<keyword evidence="4 9" id="KW-0808">Transferase</keyword>
<comment type="caution">
    <text evidence="9">The sequence shown here is derived from an EMBL/GenBank/DDBJ whole genome shotgun (WGS) entry which is preliminary data.</text>
</comment>
<dbReference type="EMBL" id="JACHXW010000021">
    <property type="protein sequence ID" value="MBB3155123.1"/>
    <property type="molecule type" value="Genomic_DNA"/>
</dbReference>
<feature type="transmembrane region" description="Helical" evidence="7">
    <location>
        <begin position="14"/>
        <end position="35"/>
    </location>
</feature>
<dbReference type="SMART" id="SM00304">
    <property type="entry name" value="HAMP"/>
    <property type="match status" value="1"/>
</dbReference>
<dbReference type="InterPro" id="IPR010559">
    <property type="entry name" value="Sig_transdc_His_kin_internal"/>
</dbReference>
<evidence type="ECO:0000259" key="8">
    <source>
        <dbReference type="PROSITE" id="PS50885"/>
    </source>
</evidence>
<accession>A0A7W5GD66</accession>
<dbReference type="Gene3D" id="6.10.340.10">
    <property type="match status" value="1"/>
</dbReference>
<evidence type="ECO:0000313" key="10">
    <source>
        <dbReference type="Proteomes" id="UP000518605"/>
    </source>
</evidence>
<keyword evidence="10" id="KW-1185">Reference proteome</keyword>
<proteinExistence type="predicted"/>
<dbReference type="Proteomes" id="UP000518605">
    <property type="component" value="Unassembled WGS sequence"/>
</dbReference>
<dbReference type="PANTHER" id="PTHR34220">
    <property type="entry name" value="SENSOR HISTIDINE KINASE YPDA"/>
    <property type="match status" value="1"/>
</dbReference>
<comment type="subcellular location">
    <subcellularLocation>
        <location evidence="1">Cell membrane</location>
        <topology evidence="1">Multi-pass membrane protein</topology>
    </subcellularLocation>
</comment>
<dbReference type="InterPro" id="IPR003660">
    <property type="entry name" value="HAMP_dom"/>
</dbReference>
<dbReference type="SUPFAM" id="SSF55874">
    <property type="entry name" value="ATPase domain of HSP90 chaperone/DNA topoisomerase II/histidine kinase"/>
    <property type="match status" value="1"/>
</dbReference>
<dbReference type="GO" id="GO:0000155">
    <property type="term" value="F:phosphorelay sensor kinase activity"/>
    <property type="evidence" value="ECO:0007669"/>
    <property type="project" value="InterPro"/>
</dbReference>
<dbReference type="Pfam" id="PF00672">
    <property type="entry name" value="HAMP"/>
    <property type="match status" value="1"/>
</dbReference>
<dbReference type="Pfam" id="PF06580">
    <property type="entry name" value="His_kinase"/>
    <property type="match status" value="1"/>
</dbReference>
<evidence type="ECO:0000256" key="1">
    <source>
        <dbReference type="ARBA" id="ARBA00004651"/>
    </source>
</evidence>
<dbReference type="Gene3D" id="3.30.565.10">
    <property type="entry name" value="Histidine kinase-like ATPase, C-terminal domain"/>
    <property type="match status" value="1"/>
</dbReference>
<sequence>MIWKLTGSIRYQLYMTYALIIVLVTAIYVGAFFFYESKQITLRSLMSINELSLSLSNKLDLEIQKIDDVTLSVAYSNLIKDRLLQLSGSRDMTEPASYSADQIADIKELSEIMVAAIGPTQSVRELTIYDFEGNRISTGALLKYTKEDVNSKSWYEEVIQGEGGIVIGMPEPDEELAQSFVFFKDKYFISLYRTYFGGFGEAQGIIKAQQDAETIFSSLIDLEHRNESRKRFYVMDGKGNQLYPYEGEDKTAGYYFEQRASQERHPIYINNPLSGEKELVSYHLSEETGWLLAVVISKKELFEPLRQFTVTAAAITLAILVFTLLFSYYAAQKITRPIARLHSSIKKIDLTGTIQPKRLTDSGINEIEALNLAFQNMQTKLQSSVDKLLYSQSQEITAKIAALSSQMNPHFLFNTITTVSIMAEEGMSEEILHLCQKLSSMLRYISSEESNVVSLGAEIDYTSAYLECMKIRYQDDLLYNIVITDELMGIPIPKLIIQPLVENCMKHAIHVEGPWEIFVKGYVNENEWLITVTDNGPGMPEDKRRLLVEKISELEETDRFPGLSIDGMGLLNIYFRLKFSYGEQMVFTIEERDSGFSITIGGPLSD</sequence>
<evidence type="ECO:0000256" key="3">
    <source>
        <dbReference type="ARBA" id="ARBA00022553"/>
    </source>
</evidence>
<evidence type="ECO:0000313" key="9">
    <source>
        <dbReference type="EMBL" id="MBB3155123.1"/>
    </source>
</evidence>